<proteinExistence type="predicted"/>
<evidence type="ECO:0000313" key="2">
    <source>
        <dbReference type="EMBL" id="KAK9764347.1"/>
    </source>
</evidence>
<feature type="compositionally biased region" description="Low complexity" evidence="1">
    <location>
        <begin position="57"/>
        <end position="75"/>
    </location>
</feature>
<sequence length="259" mass="29162">MLKSRTLQTLMVEESIHTPVVAVNVEESNKNPSRRSYGSCDIDVRSIKYLTMPNELTPQPTNPTTKSNNTEESSSWLELWNQHSTELKSTPVESKEGSDNVSLHTSESVYEQASFILTSPSTLNVTTHTERDKKAPKPKIMIFGDLMEPRREESSVQDTPYEGYISTPMSPTNSSFNSLESTSVYQKSKTLLRKASGLFSDKQMVDVTKSQSTISLSREQAHKKSVLSRTRTMSKFVGNVKHQLHHALSRNKPSTRINH</sequence>
<evidence type="ECO:0000256" key="1">
    <source>
        <dbReference type="SAM" id="MobiDB-lite"/>
    </source>
</evidence>
<dbReference type="Proteomes" id="UP001479436">
    <property type="component" value="Unassembled WGS sequence"/>
</dbReference>
<feature type="region of interest" description="Disordered" evidence="1">
    <location>
        <begin position="51"/>
        <end position="76"/>
    </location>
</feature>
<organism evidence="2 3">
    <name type="scientific">Basidiobolus ranarum</name>
    <dbReference type="NCBI Taxonomy" id="34480"/>
    <lineage>
        <taxon>Eukaryota</taxon>
        <taxon>Fungi</taxon>
        <taxon>Fungi incertae sedis</taxon>
        <taxon>Zoopagomycota</taxon>
        <taxon>Entomophthoromycotina</taxon>
        <taxon>Basidiobolomycetes</taxon>
        <taxon>Basidiobolales</taxon>
        <taxon>Basidiobolaceae</taxon>
        <taxon>Basidiobolus</taxon>
    </lineage>
</organism>
<name>A0ABR2WS65_9FUNG</name>
<protein>
    <submittedName>
        <fullName evidence="2">Uncharacterized protein</fullName>
    </submittedName>
</protein>
<dbReference type="EMBL" id="JASJQH010000446">
    <property type="protein sequence ID" value="KAK9764347.1"/>
    <property type="molecule type" value="Genomic_DNA"/>
</dbReference>
<accession>A0ABR2WS65</accession>
<reference evidence="2 3" key="1">
    <citation type="submission" date="2023-04" db="EMBL/GenBank/DDBJ databases">
        <title>Genome of Basidiobolus ranarum AG-B5.</title>
        <authorList>
            <person name="Stajich J.E."/>
            <person name="Carter-House D."/>
            <person name="Gryganskyi A."/>
        </authorList>
    </citation>
    <scope>NUCLEOTIDE SEQUENCE [LARGE SCALE GENOMIC DNA]</scope>
    <source>
        <strain evidence="2 3">AG-B5</strain>
    </source>
</reference>
<gene>
    <name evidence="2" type="ORF">K7432_008232</name>
</gene>
<keyword evidence="3" id="KW-1185">Reference proteome</keyword>
<comment type="caution">
    <text evidence="2">The sequence shown here is derived from an EMBL/GenBank/DDBJ whole genome shotgun (WGS) entry which is preliminary data.</text>
</comment>
<evidence type="ECO:0000313" key="3">
    <source>
        <dbReference type="Proteomes" id="UP001479436"/>
    </source>
</evidence>